<name>A0ABU7G7S5_9ALTE</name>
<dbReference type="Pfam" id="PF09721">
    <property type="entry name" value="Exosortase_EpsH"/>
    <property type="match status" value="1"/>
</dbReference>
<evidence type="ECO:0000256" key="1">
    <source>
        <dbReference type="ARBA" id="ARBA00004651"/>
    </source>
</evidence>
<dbReference type="NCBIfam" id="TIGR04178">
    <property type="entry name" value="exo_archaeo"/>
    <property type="match status" value="1"/>
</dbReference>
<feature type="transmembrane region" description="Helical" evidence="8">
    <location>
        <begin position="293"/>
        <end position="313"/>
    </location>
</feature>
<feature type="transmembrane region" description="Helical" evidence="8">
    <location>
        <begin position="124"/>
        <end position="141"/>
    </location>
</feature>
<organism evidence="9 10">
    <name type="scientific">Agarivorans aestuarii</name>
    <dbReference type="NCBI Taxonomy" id="1563703"/>
    <lineage>
        <taxon>Bacteria</taxon>
        <taxon>Pseudomonadati</taxon>
        <taxon>Pseudomonadota</taxon>
        <taxon>Gammaproteobacteria</taxon>
        <taxon>Alteromonadales</taxon>
        <taxon>Alteromonadaceae</taxon>
        <taxon>Agarivorans</taxon>
    </lineage>
</organism>
<dbReference type="NCBIfam" id="TIGR02602">
    <property type="entry name" value="8TM_EpsH"/>
    <property type="match status" value="1"/>
</dbReference>
<evidence type="ECO:0000256" key="6">
    <source>
        <dbReference type="ARBA" id="ARBA00022989"/>
    </source>
</evidence>
<feature type="transmembrane region" description="Helical" evidence="8">
    <location>
        <begin position="255"/>
        <end position="272"/>
    </location>
</feature>
<evidence type="ECO:0000313" key="10">
    <source>
        <dbReference type="Proteomes" id="UP001310248"/>
    </source>
</evidence>
<protein>
    <submittedName>
        <fullName evidence="9">Exosortase</fullName>
        <ecNumber evidence="9">3.4.22.-</ecNumber>
    </submittedName>
</protein>
<keyword evidence="4 8" id="KW-0812">Transmembrane</keyword>
<evidence type="ECO:0000256" key="5">
    <source>
        <dbReference type="ARBA" id="ARBA00022801"/>
    </source>
</evidence>
<evidence type="ECO:0000313" key="9">
    <source>
        <dbReference type="EMBL" id="MEE1675353.1"/>
    </source>
</evidence>
<evidence type="ECO:0000256" key="3">
    <source>
        <dbReference type="ARBA" id="ARBA00022670"/>
    </source>
</evidence>
<comment type="caution">
    <text evidence="9">The sequence shown here is derived from an EMBL/GenBank/DDBJ whole genome shotgun (WGS) entry which is preliminary data.</text>
</comment>
<evidence type="ECO:0000256" key="8">
    <source>
        <dbReference type="SAM" id="Phobius"/>
    </source>
</evidence>
<feature type="transmembrane region" description="Helical" evidence="8">
    <location>
        <begin position="187"/>
        <end position="205"/>
    </location>
</feature>
<dbReference type="EC" id="3.4.22.-" evidence="9"/>
<dbReference type="EMBL" id="JAYDYW010000012">
    <property type="protein sequence ID" value="MEE1675353.1"/>
    <property type="molecule type" value="Genomic_DNA"/>
</dbReference>
<keyword evidence="10" id="KW-1185">Reference proteome</keyword>
<sequence>MVATEPTNKPDNSGLLQAAVVLGITALVALLFWPVVLDIWRYSFDDGTYSHAFLIPIVALYVLYDCRQQLQFRQGASLWLVLLIASLAIELLLYLSQISLPVRAILPFVLLFSLLSVFKHHKSLYVYALVLLFATPIWGILSPPLQSLSTNVVEMVMAYTHVPSYFEGNVVSIPSGQFEIANGCSGLRYFITSLFLCLLYIYFNIRSVKNALIFFAVCMLGALIVNWVRIITIILIGHETQMQSEIIYDHNNLGWYLYIPYLLLAFYVGGKLSSEVVAQAKVEQTEGPSVRGLAFVVLALLIFSPSLIDWPVWDANKLNAEEAQASTSYHPALQVAQYQSVEQQSLSLNQVELNHWVFLFSGLGLDNKASFYLNEVVPANLRIDNSETDQAINYVYFRSAANRRGLLAYSYAGAKGMVSKRSALRAQRFSEILLGQRQSAIVAASALCEEKDCREAKQALSEQLLKYQDPQLLFQQPG</sequence>
<keyword evidence="6 8" id="KW-1133">Transmembrane helix</keyword>
<keyword evidence="2" id="KW-1003">Cell membrane</keyword>
<evidence type="ECO:0000256" key="7">
    <source>
        <dbReference type="ARBA" id="ARBA00023136"/>
    </source>
</evidence>
<keyword evidence="5 9" id="KW-0378">Hydrolase</keyword>
<feature type="transmembrane region" description="Helical" evidence="8">
    <location>
        <begin position="15"/>
        <end position="36"/>
    </location>
</feature>
<evidence type="ECO:0000256" key="4">
    <source>
        <dbReference type="ARBA" id="ARBA00022692"/>
    </source>
</evidence>
<feature type="transmembrane region" description="Helical" evidence="8">
    <location>
        <begin position="100"/>
        <end position="117"/>
    </location>
</feature>
<reference evidence="9 10" key="2">
    <citation type="submission" date="2023-12" db="EMBL/GenBank/DDBJ databases">
        <authorList>
            <consortium name="Cladostephus spongiosus"/>
            <person name="Lorente B."/>
            <person name="Cabral C."/>
            <person name="Frias J."/>
            <person name="Faria J."/>
            <person name="Toubarro D."/>
        </authorList>
    </citation>
    <scope>NUCLEOTIDE SEQUENCE [LARGE SCALE GENOMIC DNA]</scope>
    <source>
        <strain evidence="9 10">ZMCS4</strain>
    </source>
</reference>
<keyword evidence="7 8" id="KW-0472">Membrane</keyword>
<dbReference type="Proteomes" id="UP001310248">
    <property type="component" value="Unassembled WGS sequence"/>
</dbReference>
<dbReference type="InterPro" id="IPR026392">
    <property type="entry name" value="Exo/Archaeosortase_dom"/>
</dbReference>
<feature type="transmembrane region" description="Helical" evidence="8">
    <location>
        <begin position="212"/>
        <end position="235"/>
    </location>
</feature>
<feature type="transmembrane region" description="Helical" evidence="8">
    <location>
        <begin position="48"/>
        <end position="64"/>
    </location>
</feature>
<proteinExistence type="predicted"/>
<dbReference type="GO" id="GO:0016787">
    <property type="term" value="F:hydrolase activity"/>
    <property type="evidence" value="ECO:0007669"/>
    <property type="project" value="UniProtKB-KW"/>
</dbReference>
<accession>A0ABU7G7S5</accession>
<evidence type="ECO:0000256" key="2">
    <source>
        <dbReference type="ARBA" id="ARBA00022475"/>
    </source>
</evidence>
<feature type="transmembrane region" description="Helical" evidence="8">
    <location>
        <begin position="76"/>
        <end position="94"/>
    </location>
</feature>
<reference evidence="10" key="1">
    <citation type="submission" date="2023-07" db="EMBL/GenBank/DDBJ databases">
        <title>Draft genome sequence of Agarivorans aestuarii strain ZMCS4, a CAZymes producing bacteria isolated from the marine brown algae Clodostephus spongiosus.</title>
        <authorList>
            <person name="Lorente B."/>
            <person name="Cabral C."/>
            <person name="Frias J."/>
            <person name="Faria J."/>
            <person name="Toubarro D."/>
        </authorList>
    </citation>
    <scope>NUCLEOTIDE SEQUENCE [LARGE SCALE GENOMIC DNA]</scope>
    <source>
        <strain evidence="10">ZMCS4</strain>
    </source>
</reference>
<gene>
    <name evidence="9" type="primary">xrt</name>
    <name evidence="9" type="ORF">SNR37_000678</name>
</gene>
<dbReference type="InterPro" id="IPR019127">
    <property type="entry name" value="Exosortase"/>
</dbReference>
<dbReference type="RefSeq" id="WP_329776277.1">
    <property type="nucleotide sequence ID" value="NZ_JAYDYW010000012.1"/>
</dbReference>
<dbReference type="InterPro" id="IPR013426">
    <property type="entry name" value="EpsH-like"/>
</dbReference>
<keyword evidence="3" id="KW-0645">Protease</keyword>
<comment type="subcellular location">
    <subcellularLocation>
        <location evidence="1">Cell membrane</location>
        <topology evidence="1">Multi-pass membrane protein</topology>
    </subcellularLocation>
</comment>